<feature type="domain" description="Leucyl-tRNA synthetase editing" evidence="14">
    <location>
        <begin position="355"/>
        <end position="443"/>
    </location>
</feature>
<dbReference type="Gene3D" id="1.10.730.10">
    <property type="entry name" value="Isoleucyl-tRNA Synthetase, Domain 1"/>
    <property type="match status" value="1"/>
</dbReference>
<evidence type="ECO:0000256" key="10">
    <source>
        <dbReference type="ARBA" id="ARBA00047469"/>
    </source>
</evidence>
<dbReference type="SUPFAM" id="SSF47323">
    <property type="entry name" value="Anticodon-binding domain of a subclass of class I aminoacyl-tRNA synthetases"/>
    <property type="match status" value="1"/>
</dbReference>
<evidence type="ECO:0000259" key="12">
    <source>
        <dbReference type="Pfam" id="PF00133"/>
    </source>
</evidence>
<dbReference type="InterPro" id="IPR002302">
    <property type="entry name" value="Leu-tRNA-ligase"/>
</dbReference>
<dbReference type="FunFam" id="1.10.730.10:FF:000002">
    <property type="entry name" value="Leucine--tRNA ligase"/>
    <property type="match status" value="1"/>
</dbReference>
<dbReference type="InterPro" id="IPR013155">
    <property type="entry name" value="M/V/L/I-tRNA-synth_anticd-bd"/>
</dbReference>
<feature type="domain" description="Aminoacyl-tRNA synthetase class Ia" evidence="12">
    <location>
        <begin position="687"/>
        <end position="718"/>
    </location>
</feature>
<dbReference type="InterPro" id="IPR002300">
    <property type="entry name" value="aa-tRNA-synth_Ia"/>
</dbReference>
<evidence type="ECO:0000259" key="13">
    <source>
        <dbReference type="Pfam" id="PF08264"/>
    </source>
</evidence>
<dbReference type="GO" id="GO:0005739">
    <property type="term" value="C:mitochondrion"/>
    <property type="evidence" value="ECO:0007669"/>
    <property type="project" value="TreeGrafter"/>
</dbReference>
<evidence type="ECO:0000256" key="7">
    <source>
        <dbReference type="ARBA" id="ARBA00022917"/>
    </source>
</evidence>
<dbReference type="EC" id="6.1.1.4" evidence="3"/>
<dbReference type="PANTHER" id="PTHR43740">
    <property type="entry name" value="LEUCYL-TRNA SYNTHETASE"/>
    <property type="match status" value="1"/>
</dbReference>
<evidence type="ECO:0000256" key="6">
    <source>
        <dbReference type="ARBA" id="ARBA00022840"/>
    </source>
</evidence>
<evidence type="ECO:0000256" key="3">
    <source>
        <dbReference type="ARBA" id="ARBA00013164"/>
    </source>
</evidence>
<dbReference type="InterPro" id="IPR009008">
    <property type="entry name" value="Val/Leu/Ile-tRNA-synth_edit"/>
</dbReference>
<keyword evidence="16" id="KW-1185">Reference proteome</keyword>
<dbReference type="PRINTS" id="PR00985">
    <property type="entry name" value="TRNASYNTHLEU"/>
</dbReference>
<sequence length="953" mass="109400">MYTLKLASPKFHSTKSVSNILPPINLSKNRLYLLEISTRNLSTQIDPKVNTIPLQRDSINFQPNFKEIEAKWSERWGKSSRLTANDIRNKHNALKNSHSLNEQNNDKHFYALSMFPYPSGNLHMGHVRVYTISDSISRYHHLTGKNVIHPMGWDAFGLPAENAAIDNNTKPSTWTHENIKTMKTQLKNIMIDIDWEKEFATCEPNFYKWTQYIFLQLYKRGLIYQKEAVVNWDPVDKTVLANEQVDKNGCSWRSGAVVEKKRLKQWFIKITAFSEELLNDLETLDKWPEHVKQMQRNWIGKSEGAEFDFYLNNPSNSENKLQKISVFTTRPDTIFGVSYIAISSEHPLVQQGSVKIPIYIADYVLADYGNGAVMGVPAHDQRDYEFTIANNIQNCEPVIEPCDDSIVAETLPFCGKGKLKNIPKNGVYAGMKSDEASKKIVEFVSSKEVGRSQTQYRLRDWLLSRQRYWGTPIPFIHCQGCGPVPVPEEDLPVVLPLNVEISSRGGNPLNRIEEWKNVKCPSCGNPAHRETDTMDTFVDSSWYFFRFLDHENEKLPFDPLKIQSSMPVNIYIGGVEHSILHLLYSRFITKAIQDSGRFNFIESGKNNDFKKDETKILGSDKKMFSDSFKSVKEPFKQLLTQGMVHGITYKEPSTERYLKPDEVDVSKGAMSAIIKATGEKPLISFEKMSKSKYNGVDPRPVVSHYGADVLRLYMLFKAAPQDVLEYDTSSIIGMQRWIAKLSKITELISRRFDNNYKELIIENRSEWTQTDKNTYLITQKAIKKVTEAFETNFLFNTSIAMLIELSNHIHSIEAVNNEESALHITTCYAFDTLLRMLSPFAPVTSEELFEKLYANDNSYRKTIFAYDWPKLDESGLIADMLTCVVQVNGKVRFKMDIDSEVGKDEKKLQEVLLESEHGKKWLYDNVSNEQHPILRVVVVKGGKLVNFITRNKK</sequence>
<dbReference type="Gene3D" id="3.40.50.620">
    <property type="entry name" value="HUPs"/>
    <property type="match status" value="2"/>
</dbReference>
<dbReference type="GO" id="GO:0005524">
    <property type="term" value="F:ATP binding"/>
    <property type="evidence" value="ECO:0007669"/>
    <property type="project" value="UniProtKB-KW"/>
</dbReference>
<dbReference type="Gene3D" id="2.20.28.290">
    <property type="match status" value="1"/>
</dbReference>
<evidence type="ECO:0000256" key="11">
    <source>
        <dbReference type="RuleBase" id="RU363035"/>
    </source>
</evidence>
<dbReference type="SUPFAM" id="SSF50677">
    <property type="entry name" value="ValRS/IleRS/LeuRS editing domain"/>
    <property type="match status" value="1"/>
</dbReference>
<dbReference type="PANTHER" id="PTHR43740:SF2">
    <property type="entry name" value="LEUCINE--TRNA LIGASE, MITOCHONDRIAL"/>
    <property type="match status" value="1"/>
</dbReference>
<evidence type="ECO:0000256" key="1">
    <source>
        <dbReference type="ARBA" id="ARBA00004496"/>
    </source>
</evidence>
<evidence type="ECO:0000313" key="15">
    <source>
        <dbReference type="EMBL" id="PWA02604.1"/>
    </source>
</evidence>
<dbReference type="EMBL" id="MBFU01000069">
    <property type="protein sequence ID" value="PWA02604.1"/>
    <property type="molecule type" value="Genomic_DNA"/>
</dbReference>
<dbReference type="Proteomes" id="UP000245591">
    <property type="component" value="Unassembled WGS sequence"/>
</dbReference>
<dbReference type="Pfam" id="PF00133">
    <property type="entry name" value="tRNA-synt_1"/>
    <property type="match status" value="3"/>
</dbReference>
<protein>
    <recommendedName>
        <fullName evidence="3">leucine--tRNA ligase</fullName>
        <ecNumber evidence="3">6.1.1.4</ecNumber>
    </recommendedName>
    <alternativeName>
        <fullName evidence="9">Leucyl-tRNA synthetase</fullName>
    </alternativeName>
</protein>
<dbReference type="InterPro" id="IPR001412">
    <property type="entry name" value="aa-tRNA-synth_I_CS"/>
</dbReference>
<dbReference type="GO" id="GO:0002161">
    <property type="term" value="F:aminoacyl-tRNA deacylase activity"/>
    <property type="evidence" value="ECO:0007669"/>
    <property type="project" value="InterPro"/>
</dbReference>
<dbReference type="HAMAP" id="MF_00049_B">
    <property type="entry name" value="Leu_tRNA_synth_B"/>
    <property type="match status" value="1"/>
</dbReference>
<evidence type="ECO:0000256" key="4">
    <source>
        <dbReference type="ARBA" id="ARBA00022598"/>
    </source>
</evidence>
<feature type="domain" description="Aminoacyl-tRNA synthetase class Ia" evidence="12">
    <location>
        <begin position="99"/>
        <end position="300"/>
    </location>
</feature>
<name>A0A2U1JC62_SMIAN</name>
<dbReference type="Gene3D" id="3.90.740.10">
    <property type="entry name" value="Valyl/Leucyl/Isoleucyl-tRNA synthetase, editing domain"/>
    <property type="match status" value="1"/>
</dbReference>
<keyword evidence="4 11" id="KW-0436">Ligase</keyword>
<organism evidence="15 16">
    <name type="scientific">Smittium angustum</name>
    <dbReference type="NCBI Taxonomy" id="133377"/>
    <lineage>
        <taxon>Eukaryota</taxon>
        <taxon>Fungi</taxon>
        <taxon>Fungi incertae sedis</taxon>
        <taxon>Zoopagomycota</taxon>
        <taxon>Kickxellomycotina</taxon>
        <taxon>Harpellomycetes</taxon>
        <taxon>Harpellales</taxon>
        <taxon>Legeriomycetaceae</taxon>
        <taxon>Smittium</taxon>
    </lineage>
</organism>
<comment type="caution">
    <text evidence="15">The sequence shown here is derived from an EMBL/GenBank/DDBJ whole genome shotgun (WGS) entry which is preliminary data.</text>
</comment>
<dbReference type="GO" id="GO:0006429">
    <property type="term" value="P:leucyl-tRNA aminoacylation"/>
    <property type="evidence" value="ECO:0007669"/>
    <property type="project" value="InterPro"/>
</dbReference>
<dbReference type="AlphaFoldDB" id="A0A2U1JC62"/>
<keyword evidence="6 11" id="KW-0067">ATP-binding</keyword>
<dbReference type="InterPro" id="IPR025709">
    <property type="entry name" value="Leu_tRNA-synth_edit"/>
</dbReference>
<dbReference type="Pfam" id="PF08264">
    <property type="entry name" value="Anticodon_1"/>
    <property type="match status" value="1"/>
</dbReference>
<keyword evidence="5 11" id="KW-0547">Nucleotide-binding</keyword>
<dbReference type="GO" id="GO:0004823">
    <property type="term" value="F:leucine-tRNA ligase activity"/>
    <property type="evidence" value="ECO:0007669"/>
    <property type="project" value="UniProtKB-EC"/>
</dbReference>
<evidence type="ECO:0000256" key="9">
    <source>
        <dbReference type="ARBA" id="ARBA00030520"/>
    </source>
</evidence>
<gene>
    <name evidence="15" type="ORF">BB558_001264</name>
</gene>
<dbReference type="CDD" id="cd00812">
    <property type="entry name" value="LeuRS_core"/>
    <property type="match status" value="1"/>
</dbReference>
<dbReference type="Pfam" id="PF13603">
    <property type="entry name" value="tRNA-synt_1_2"/>
    <property type="match status" value="1"/>
</dbReference>
<evidence type="ECO:0000256" key="5">
    <source>
        <dbReference type="ARBA" id="ARBA00022741"/>
    </source>
</evidence>
<reference evidence="15 16" key="1">
    <citation type="journal article" date="2018" name="MBio">
        <title>Comparative Genomics Reveals the Core Gene Toolbox for the Fungus-Insect Symbiosis.</title>
        <authorList>
            <person name="Wang Y."/>
            <person name="Stata M."/>
            <person name="Wang W."/>
            <person name="Stajich J.E."/>
            <person name="White M.M."/>
            <person name="Moncalvo J.M."/>
        </authorList>
    </citation>
    <scope>NUCLEOTIDE SEQUENCE [LARGE SCALE GENOMIC DNA]</scope>
    <source>
        <strain evidence="15 16">AUS-126-30</strain>
    </source>
</reference>
<evidence type="ECO:0000259" key="14">
    <source>
        <dbReference type="Pfam" id="PF13603"/>
    </source>
</evidence>
<comment type="subcellular location">
    <subcellularLocation>
        <location evidence="1">Cytoplasm</location>
    </subcellularLocation>
</comment>
<keyword evidence="8 11" id="KW-0030">Aminoacyl-tRNA synthetase</keyword>
<comment type="similarity">
    <text evidence="2 11">Belongs to the class-I aminoacyl-tRNA synthetase family.</text>
</comment>
<evidence type="ECO:0000313" key="16">
    <source>
        <dbReference type="Proteomes" id="UP000245591"/>
    </source>
</evidence>
<evidence type="ECO:0000256" key="8">
    <source>
        <dbReference type="ARBA" id="ARBA00023146"/>
    </source>
</evidence>
<evidence type="ECO:0000256" key="2">
    <source>
        <dbReference type="ARBA" id="ARBA00005594"/>
    </source>
</evidence>
<dbReference type="InterPro" id="IPR009080">
    <property type="entry name" value="tRNAsynth_Ia_anticodon-bd"/>
</dbReference>
<dbReference type="SUPFAM" id="SSF52374">
    <property type="entry name" value="Nucleotidylyl transferase"/>
    <property type="match status" value="1"/>
</dbReference>
<dbReference type="Gene3D" id="3.10.20.590">
    <property type="match status" value="1"/>
</dbReference>
<accession>A0A2U1JC62</accession>
<feature type="domain" description="Methionyl/Valyl/Leucyl/Isoleucyl-tRNA synthetase anticodon-binding" evidence="13">
    <location>
        <begin position="778"/>
        <end position="899"/>
    </location>
</feature>
<comment type="catalytic activity">
    <reaction evidence="10">
        <text>tRNA(Leu) + L-leucine + ATP = L-leucyl-tRNA(Leu) + AMP + diphosphate</text>
        <dbReference type="Rhea" id="RHEA:11688"/>
        <dbReference type="Rhea" id="RHEA-COMP:9613"/>
        <dbReference type="Rhea" id="RHEA-COMP:9622"/>
        <dbReference type="ChEBI" id="CHEBI:30616"/>
        <dbReference type="ChEBI" id="CHEBI:33019"/>
        <dbReference type="ChEBI" id="CHEBI:57427"/>
        <dbReference type="ChEBI" id="CHEBI:78442"/>
        <dbReference type="ChEBI" id="CHEBI:78494"/>
        <dbReference type="ChEBI" id="CHEBI:456215"/>
        <dbReference type="EC" id="6.1.1.4"/>
    </reaction>
</comment>
<dbReference type="PROSITE" id="PS00178">
    <property type="entry name" value="AA_TRNA_LIGASE_I"/>
    <property type="match status" value="1"/>
</dbReference>
<proteinExistence type="inferred from homology"/>
<dbReference type="InterPro" id="IPR014729">
    <property type="entry name" value="Rossmann-like_a/b/a_fold"/>
</dbReference>
<keyword evidence="7 11" id="KW-0648">Protein biosynthesis</keyword>
<feature type="domain" description="Aminoacyl-tRNA synthetase class Ia" evidence="12">
    <location>
        <begin position="458"/>
        <end position="595"/>
    </location>
</feature>
<dbReference type="GO" id="GO:0032543">
    <property type="term" value="P:mitochondrial translation"/>
    <property type="evidence" value="ECO:0007669"/>
    <property type="project" value="TreeGrafter"/>
</dbReference>